<evidence type="ECO:0000313" key="1">
    <source>
        <dbReference type="EMBL" id="KLU67360.1"/>
    </source>
</evidence>
<dbReference type="PATRIC" id="fig|476652.3.peg.582"/>
<accession>A0A0J1FVA3</accession>
<dbReference type="AlphaFoldDB" id="A0A0J1FVA3"/>
<dbReference type="Proteomes" id="UP000036356">
    <property type="component" value="Unassembled WGS sequence"/>
</dbReference>
<dbReference type="EMBL" id="LDZY01000002">
    <property type="protein sequence ID" value="KLU67360.1"/>
    <property type="molecule type" value="Genomic_DNA"/>
</dbReference>
<reference evidence="1 2" key="1">
    <citation type="submission" date="2015-06" db="EMBL/GenBank/DDBJ databases">
        <title>Draft genome of the moderately acidophilic sulfate reducer Candidatus Desulfosporosinus acididurans strain M1.</title>
        <authorList>
            <person name="Poehlein A."/>
            <person name="Petzsch P."/>
            <person name="Johnson B.D."/>
            <person name="Schloemann M."/>
            <person name="Daniel R."/>
            <person name="Muehling M."/>
        </authorList>
    </citation>
    <scope>NUCLEOTIDE SEQUENCE [LARGE SCALE GENOMIC DNA]</scope>
    <source>
        <strain evidence="1 2">M1</strain>
    </source>
</reference>
<gene>
    <name evidence="1" type="ORF">DEAC_c05720</name>
</gene>
<name>A0A0J1FVA3_9FIRM</name>
<evidence type="ECO:0000313" key="2">
    <source>
        <dbReference type="Proteomes" id="UP000036356"/>
    </source>
</evidence>
<organism evidence="1 2">
    <name type="scientific">Desulfosporosinus acididurans</name>
    <dbReference type="NCBI Taxonomy" id="476652"/>
    <lineage>
        <taxon>Bacteria</taxon>
        <taxon>Bacillati</taxon>
        <taxon>Bacillota</taxon>
        <taxon>Clostridia</taxon>
        <taxon>Eubacteriales</taxon>
        <taxon>Desulfitobacteriaceae</taxon>
        <taxon>Desulfosporosinus</taxon>
    </lineage>
</organism>
<proteinExistence type="predicted"/>
<comment type="caution">
    <text evidence="1">The sequence shown here is derived from an EMBL/GenBank/DDBJ whole genome shotgun (WGS) entry which is preliminary data.</text>
</comment>
<protein>
    <submittedName>
        <fullName evidence="1">Uncharacterized protein</fullName>
    </submittedName>
</protein>
<keyword evidence="2" id="KW-1185">Reference proteome</keyword>
<sequence length="122" mass="13932">MTINLTNPITENLTIEQLAGQNDDCFGKRTGYEVIADNEVFALIPQAEEEETAQIGEIVTVGSFGLPRRAQVIRVLSGFEDDYTDQRIIEENEVIYKVQEYTYSQMEGKKECSYEIKKEILN</sequence>
<dbReference type="RefSeq" id="WP_047808511.1">
    <property type="nucleotide sequence ID" value="NZ_LDZY01000002.1"/>
</dbReference>